<feature type="transmembrane region" description="Helical" evidence="8">
    <location>
        <begin position="12"/>
        <end position="33"/>
    </location>
</feature>
<dbReference type="Pfam" id="PF13641">
    <property type="entry name" value="Glyco_tranf_2_3"/>
    <property type="match status" value="1"/>
</dbReference>
<evidence type="ECO:0000256" key="3">
    <source>
        <dbReference type="ARBA" id="ARBA00022679"/>
    </source>
</evidence>
<dbReference type="PANTHER" id="PTHR43867">
    <property type="entry name" value="CELLULOSE SYNTHASE CATALYTIC SUBUNIT A [UDP-FORMING]"/>
    <property type="match status" value="1"/>
</dbReference>
<name>A0ABU2AZP3_9MICC</name>
<dbReference type="Proteomes" id="UP001183794">
    <property type="component" value="Unassembled WGS sequence"/>
</dbReference>
<accession>A0ABU2AZP3</accession>
<comment type="caution">
    <text evidence="9">The sequence shown here is derived from an EMBL/GenBank/DDBJ whole genome shotgun (WGS) entry which is preliminary data.</text>
</comment>
<dbReference type="Gene3D" id="3.90.550.10">
    <property type="entry name" value="Spore Coat Polysaccharide Biosynthesis Protein SpsA, Chain A"/>
    <property type="match status" value="1"/>
</dbReference>
<evidence type="ECO:0000256" key="8">
    <source>
        <dbReference type="SAM" id="Phobius"/>
    </source>
</evidence>
<dbReference type="InterPro" id="IPR029044">
    <property type="entry name" value="Nucleotide-diphossugar_trans"/>
</dbReference>
<evidence type="ECO:0000256" key="1">
    <source>
        <dbReference type="ARBA" id="ARBA00004141"/>
    </source>
</evidence>
<evidence type="ECO:0000256" key="4">
    <source>
        <dbReference type="ARBA" id="ARBA00022692"/>
    </source>
</evidence>
<proteinExistence type="predicted"/>
<keyword evidence="3" id="KW-0808">Transferase</keyword>
<dbReference type="EMBL" id="JAVDYJ010000001">
    <property type="protein sequence ID" value="MDR7346825.1"/>
    <property type="molecule type" value="Genomic_DNA"/>
</dbReference>
<dbReference type="InterPro" id="IPR050321">
    <property type="entry name" value="Glycosyltr_2/OpgH_subfam"/>
</dbReference>
<feature type="compositionally biased region" description="Low complexity" evidence="7">
    <location>
        <begin position="440"/>
        <end position="452"/>
    </location>
</feature>
<evidence type="ECO:0000256" key="7">
    <source>
        <dbReference type="SAM" id="MobiDB-lite"/>
    </source>
</evidence>
<dbReference type="PANTHER" id="PTHR43867:SF2">
    <property type="entry name" value="CELLULOSE SYNTHASE CATALYTIC SUBUNIT A [UDP-FORMING]"/>
    <property type="match status" value="1"/>
</dbReference>
<gene>
    <name evidence="9" type="ORF">J2S62_001082</name>
</gene>
<keyword evidence="2" id="KW-0328">Glycosyltransferase</keyword>
<comment type="subcellular location">
    <subcellularLocation>
        <location evidence="1">Membrane</location>
        <topology evidence="1">Multi-pass membrane protein</topology>
    </subcellularLocation>
</comment>
<organism evidence="9 10">
    <name type="scientific">Enteractinococcus fodinae</name>
    <dbReference type="NCBI Taxonomy" id="684663"/>
    <lineage>
        <taxon>Bacteria</taxon>
        <taxon>Bacillati</taxon>
        <taxon>Actinomycetota</taxon>
        <taxon>Actinomycetes</taxon>
        <taxon>Micrococcales</taxon>
        <taxon>Micrococcaceae</taxon>
    </lineage>
</organism>
<keyword evidence="5 8" id="KW-1133">Transmembrane helix</keyword>
<dbReference type="SUPFAM" id="SSF53448">
    <property type="entry name" value="Nucleotide-diphospho-sugar transferases"/>
    <property type="match status" value="1"/>
</dbReference>
<feature type="transmembrane region" description="Helical" evidence="8">
    <location>
        <begin position="353"/>
        <end position="375"/>
    </location>
</feature>
<keyword evidence="4 8" id="KW-0812">Transmembrane</keyword>
<feature type="transmembrane region" description="Helical" evidence="8">
    <location>
        <begin position="322"/>
        <end position="341"/>
    </location>
</feature>
<protein>
    <submittedName>
        <fullName evidence="9">Cellulose synthase/poly-beta-1,6-N-acetylglucosamine synthase-like glycosyltransferase</fullName>
    </submittedName>
</protein>
<feature type="transmembrane region" description="Helical" evidence="8">
    <location>
        <begin position="387"/>
        <end position="407"/>
    </location>
</feature>
<evidence type="ECO:0000256" key="6">
    <source>
        <dbReference type="ARBA" id="ARBA00023136"/>
    </source>
</evidence>
<keyword evidence="6 8" id="KW-0472">Membrane</keyword>
<reference evidence="9 10" key="1">
    <citation type="submission" date="2023-07" db="EMBL/GenBank/DDBJ databases">
        <title>Sequencing the genomes of 1000 actinobacteria strains.</title>
        <authorList>
            <person name="Klenk H.-P."/>
        </authorList>
    </citation>
    <scope>NUCLEOTIDE SEQUENCE [LARGE SCALE GENOMIC DNA]</scope>
    <source>
        <strain evidence="9 10">DSM 22966</strain>
    </source>
</reference>
<evidence type="ECO:0000256" key="5">
    <source>
        <dbReference type="ARBA" id="ARBA00022989"/>
    </source>
</evidence>
<sequence length="452" mass="50518">MIAVFGQTIDLILIIALVLILGGVAYGVMLFILSRFEPRRPLENRLRSHLMTHPKDRDVVFLIPCLNEEEVISASLARLTALDHQKIHILVIDDGSDDSTAQLVMENPDPRVKLLRRMLPNARQGKGQALNAGIQHIREGALGPDFDPSSAIIVVVDADGRLEPHALDVVLPSFDDPQLGGIQIGVRINNRKANLLARMQDIEFVLYTRVFQRGRRHLGSVGLGGNGQFVRLNALNSLGTKPWTDSLAEDLDLGIRLMLAGWTTEFCSETSVHQQGLVDIKRWVKQRTRWFQGHLQSWELMPWVLGTLRGTRRLDLGYHITSPYLLLVASLFTVAFGLWTVDLGFDLATGTLAFSAWWVSAYVVAFGPILLFGTLYWQQERDSGISWLHAVLVFHLFALYATLWYIAGWRAAYRMLTGRNGWAKTDRMKEPAKDLTDVTSVSQSASGSSNLA</sequence>
<keyword evidence="10" id="KW-1185">Reference proteome</keyword>
<evidence type="ECO:0000313" key="9">
    <source>
        <dbReference type="EMBL" id="MDR7346825.1"/>
    </source>
</evidence>
<evidence type="ECO:0000256" key="2">
    <source>
        <dbReference type="ARBA" id="ARBA00022676"/>
    </source>
</evidence>
<dbReference type="RefSeq" id="WP_310172274.1">
    <property type="nucleotide sequence ID" value="NZ_BAABHE010000002.1"/>
</dbReference>
<evidence type="ECO:0000313" key="10">
    <source>
        <dbReference type="Proteomes" id="UP001183794"/>
    </source>
</evidence>
<feature type="region of interest" description="Disordered" evidence="7">
    <location>
        <begin position="431"/>
        <end position="452"/>
    </location>
</feature>